<dbReference type="EMBL" id="BAAAGS010000058">
    <property type="protein sequence ID" value="GAA0552880.1"/>
    <property type="molecule type" value="Genomic_DNA"/>
</dbReference>
<evidence type="ECO:0000313" key="2">
    <source>
        <dbReference type="Proteomes" id="UP001500729"/>
    </source>
</evidence>
<dbReference type="Proteomes" id="UP001500729">
    <property type="component" value="Unassembled WGS sequence"/>
</dbReference>
<gene>
    <name evidence="1" type="ORF">GCM10009533_58800</name>
</gene>
<keyword evidence="2" id="KW-1185">Reference proteome</keyword>
<reference evidence="1 2" key="1">
    <citation type="journal article" date="2019" name="Int. J. Syst. Evol. Microbiol.">
        <title>The Global Catalogue of Microorganisms (GCM) 10K type strain sequencing project: providing services to taxonomists for standard genome sequencing and annotation.</title>
        <authorList>
            <consortium name="The Broad Institute Genomics Platform"/>
            <consortium name="The Broad Institute Genome Sequencing Center for Infectious Disease"/>
            <person name="Wu L."/>
            <person name="Ma J."/>
        </authorList>
    </citation>
    <scope>NUCLEOTIDE SEQUENCE [LARGE SCALE GENOMIC DNA]</scope>
    <source>
        <strain evidence="1 2">JCM 10303</strain>
    </source>
</reference>
<evidence type="ECO:0008006" key="3">
    <source>
        <dbReference type="Google" id="ProtNLM"/>
    </source>
</evidence>
<sequence length="182" mass="20376">MRSAEKFFHTHGGVDFGLLVCDPPLLEYYSRLGWRKFTGRLLITQFGENAEFTYSRVMTLPVLGAAPADGAIDLGDSMVKQEFSTLAELLEFRATTAATRSPTRSSAFRPAARSSTIFPTLPHKLTAERPCVPTDHQRLQSRFRQAIEHNREHPKPKARSPKAVSQVRILPEAPIATWADRS</sequence>
<evidence type="ECO:0000313" key="1">
    <source>
        <dbReference type="EMBL" id="GAA0552880.1"/>
    </source>
</evidence>
<organism evidence="1 2">
    <name type="scientific">Saccharopolyspora erythraea</name>
    <name type="common">Streptomyces erythraeus</name>
    <dbReference type="NCBI Taxonomy" id="1836"/>
    <lineage>
        <taxon>Bacteria</taxon>
        <taxon>Bacillati</taxon>
        <taxon>Actinomycetota</taxon>
        <taxon>Actinomycetes</taxon>
        <taxon>Pseudonocardiales</taxon>
        <taxon>Pseudonocardiaceae</taxon>
        <taxon>Saccharopolyspora</taxon>
    </lineage>
</organism>
<dbReference type="Gene3D" id="3.40.630.30">
    <property type="match status" value="1"/>
</dbReference>
<comment type="caution">
    <text evidence="1">The sequence shown here is derived from an EMBL/GenBank/DDBJ whole genome shotgun (WGS) entry which is preliminary data.</text>
</comment>
<accession>A0ABN1DUW9</accession>
<proteinExistence type="predicted"/>
<protein>
    <recommendedName>
        <fullName evidence="3">N-acetyltransferase domain-containing protein</fullName>
    </recommendedName>
</protein>
<name>A0ABN1DUW9_SACER</name>